<evidence type="ECO:0000256" key="4">
    <source>
        <dbReference type="ARBA" id="ARBA00022825"/>
    </source>
</evidence>
<keyword evidence="7" id="KW-1185">Reference proteome</keyword>
<comment type="similarity">
    <text evidence="1">Belongs to the peptidase S49 family.</text>
</comment>
<reference evidence="6 7" key="1">
    <citation type="submission" date="2016-02" db="EMBL/GenBank/DDBJ databases">
        <authorList>
            <person name="Wen L."/>
            <person name="He K."/>
            <person name="Yang H."/>
        </authorList>
    </citation>
    <scope>NUCLEOTIDE SEQUENCE [LARGE SCALE GENOMIC DNA]</scope>
    <source>
        <strain evidence="6">Trichococcus palustris</strain>
    </source>
</reference>
<dbReference type="PANTHER" id="PTHR42987">
    <property type="entry name" value="PEPTIDASE S49"/>
    <property type="match status" value="1"/>
</dbReference>
<evidence type="ECO:0000259" key="5">
    <source>
        <dbReference type="Pfam" id="PF01343"/>
    </source>
</evidence>
<keyword evidence="4" id="KW-0720">Serine protease</keyword>
<evidence type="ECO:0000256" key="2">
    <source>
        <dbReference type="ARBA" id="ARBA00022670"/>
    </source>
</evidence>
<dbReference type="STRING" id="140314.SAMN04488076_102106"/>
<dbReference type="RefSeq" id="WP_087030079.1">
    <property type="nucleotide sequence ID" value="NZ_FJNE01000001.1"/>
</dbReference>
<dbReference type="InterPro" id="IPR047272">
    <property type="entry name" value="S49_SppA_C"/>
</dbReference>
<dbReference type="Pfam" id="PF01343">
    <property type="entry name" value="Peptidase_S49"/>
    <property type="match status" value="1"/>
</dbReference>
<dbReference type="CDD" id="cd07023">
    <property type="entry name" value="S49_Sppa_N_C"/>
    <property type="match status" value="1"/>
</dbReference>
<dbReference type="InterPro" id="IPR002142">
    <property type="entry name" value="Peptidase_S49"/>
</dbReference>
<dbReference type="InterPro" id="IPR004635">
    <property type="entry name" value="Pept_S49_SppA"/>
</dbReference>
<evidence type="ECO:0000313" key="6">
    <source>
        <dbReference type="EMBL" id="CZQ81338.1"/>
    </source>
</evidence>
<evidence type="ECO:0000256" key="3">
    <source>
        <dbReference type="ARBA" id="ARBA00022801"/>
    </source>
</evidence>
<dbReference type="GO" id="GO:0008236">
    <property type="term" value="F:serine-type peptidase activity"/>
    <property type="evidence" value="ECO:0007669"/>
    <property type="project" value="UniProtKB-KW"/>
</dbReference>
<dbReference type="PANTHER" id="PTHR42987:SF7">
    <property type="entry name" value="SIGNAL PEPTIDE PEPTIDASE SPPA-RELATED"/>
    <property type="match status" value="1"/>
</dbReference>
<dbReference type="SUPFAM" id="SSF52096">
    <property type="entry name" value="ClpP/crotonase"/>
    <property type="match status" value="1"/>
</dbReference>
<dbReference type="OrthoDB" id="9764363at2"/>
<sequence>MNKKRWIAVGIAIVIFMSSIGSNFLSARLSSQTEEAIGQLAGTLIPGTNLQENIQENGDKANRIAVLRVEGTIGSGSSSVLGDASAYNHALFLEQLKAIREDDTVKGIFLIVDSPGGGVYESAEAHDKLLKLKEEKNIPVYVSMQGTAASGGYYIAALADKIYATAETTTGSIGVIMQAVEYAGLLEKLGIQYNTIKSGALKDIGSPDRDMTDQERQLLQVYVDEAYTRFVSVVAEGRSMPVEDVKAIATGMIYSGTQAKEIGLVDEIAYTDDALAAMKTENKLEGAEVFGYATASTPFSDFSWLFGQAVSKMTAPENQVLSELQLLRETFGTSAAPRLMYLYGGE</sequence>
<gene>
    <name evidence="6" type="ORF">Tpal_185</name>
</gene>
<proteinExistence type="inferred from homology"/>
<dbReference type="AlphaFoldDB" id="A0A143Y4C1"/>
<dbReference type="InterPro" id="IPR029045">
    <property type="entry name" value="ClpP/crotonase-like_dom_sf"/>
</dbReference>
<dbReference type="EMBL" id="FJNE01000001">
    <property type="protein sequence ID" value="CZQ81338.1"/>
    <property type="molecule type" value="Genomic_DNA"/>
</dbReference>
<dbReference type="Proteomes" id="UP000242754">
    <property type="component" value="Unassembled WGS sequence"/>
</dbReference>
<dbReference type="Gene3D" id="3.90.226.10">
    <property type="entry name" value="2-enoyl-CoA Hydratase, Chain A, domain 1"/>
    <property type="match status" value="2"/>
</dbReference>
<keyword evidence="3" id="KW-0378">Hydrolase</keyword>
<dbReference type="NCBIfam" id="TIGR00706">
    <property type="entry name" value="SppA_dom"/>
    <property type="match status" value="1"/>
</dbReference>
<organism evidence="6 7">
    <name type="scientific">Trichococcus palustris</name>
    <dbReference type="NCBI Taxonomy" id="140314"/>
    <lineage>
        <taxon>Bacteria</taxon>
        <taxon>Bacillati</taxon>
        <taxon>Bacillota</taxon>
        <taxon>Bacilli</taxon>
        <taxon>Lactobacillales</taxon>
        <taxon>Carnobacteriaceae</taxon>
        <taxon>Trichococcus</taxon>
    </lineage>
</organism>
<accession>A0A143Y4C1</accession>
<keyword evidence="2" id="KW-0645">Protease</keyword>
<feature type="domain" description="Peptidase S49" evidence="5">
    <location>
        <begin position="134"/>
        <end position="284"/>
    </location>
</feature>
<name>A0A143Y4C1_9LACT</name>
<protein>
    <submittedName>
        <fullName evidence="6">Peptidase s49</fullName>
    </submittedName>
</protein>
<evidence type="ECO:0000256" key="1">
    <source>
        <dbReference type="ARBA" id="ARBA00008683"/>
    </source>
</evidence>
<dbReference type="GO" id="GO:0006508">
    <property type="term" value="P:proteolysis"/>
    <property type="evidence" value="ECO:0007669"/>
    <property type="project" value="UniProtKB-KW"/>
</dbReference>
<evidence type="ECO:0000313" key="7">
    <source>
        <dbReference type="Proteomes" id="UP000242754"/>
    </source>
</evidence>